<proteinExistence type="inferred from homology"/>
<dbReference type="GO" id="GO:0005737">
    <property type="term" value="C:cytoplasm"/>
    <property type="evidence" value="ECO:0007669"/>
    <property type="project" value="InterPro"/>
</dbReference>
<feature type="region of interest" description="Disordered" evidence="7">
    <location>
        <begin position="424"/>
        <end position="443"/>
    </location>
</feature>
<keyword evidence="10" id="KW-1185">Reference proteome</keyword>
<dbReference type="InterPro" id="IPR050534">
    <property type="entry name" value="Coronavir_polyprotein_1ab"/>
</dbReference>
<keyword evidence="3" id="KW-0378">Hydrolase</keyword>
<organism evidence="9 10">
    <name type="scientific">Tritrichomonas foetus</name>
    <dbReference type="NCBI Taxonomy" id="1144522"/>
    <lineage>
        <taxon>Eukaryota</taxon>
        <taxon>Metamonada</taxon>
        <taxon>Parabasalia</taxon>
        <taxon>Tritrichomonadida</taxon>
        <taxon>Tritrichomonadidae</taxon>
        <taxon>Tritrichomonas</taxon>
    </lineage>
</organism>
<dbReference type="EMBL" id="MLAK01000838">
    <property type="protein sequence ID" value="OHT03130.1"/>
    <property type="molecule type" value="Genomic_DNA"/>
</dbReference>
<name>A0A1J4JWT4_9EUKA</name>
<keyword evidence="6" id="KW-0862">Zinc</keyword>
<keyword evidence="2" id="KW-0547">Nucleotide-binding</keyword>
<feature type="region of interest" description="CC/SHH/C" evidence="6">
    <location>
        <begin position="21"/>
        <end position="49"/>
    </location>
</feature>
<evidence type="ECO:0000256" key="3">
    <source>
        <dbReference type="ARBA" id="ARBA00022801"/>
    </source>
</evidence>
<feature type="compositionally biased region" description="Polar residues" evidence="7">
    <location>
        <begin position="426"/>
        <end position="443"/>
    </location>
</feature>
<dbReference type="OrthoDB" id="6513042at2759"/>
<dbReference type="CDD" id="cd21400">
    <property type="entry name" value="ZBD_UPF1-like"/>
    <property type="match status" value="1"/>
</dbReference>
<dbReference type="VEuPathDB" id="TrichDB:TRFO_06778"/>
<dbReference type="GO" id="GO:0016787">
    <property type="term" value="F:hydrolase activity"/>
    <property type="evidence" value="ECO:0007669"/>
    <property type="project" value="UniProtKB-KW"/>
</dbReference>
<dbReference type="AlphaFoldDB" id="A0A1J4JWT4"/>
<evidence type="ECO:0000256" key="4">
    <source>
        <dbReference type="ARBA" id="ARBA00022806"/>
    </source>
</evidence>
<dbReference type="FunFam" id="3.40.50.300:FF:000326">
    <property type="entry name" value="P-loop containing nucleoside triphosphate hydrolase"/>
    <property type="match status" value="1"/>
</dbReference>
<dbReference type="GeneID" id="94828004"/>
<keyword evidence="4" id="KW-0347">Helicase</keyword>
<dbReference type="Pfam" id="PF13087">
    <property type="entry name" value="AAA_12"/>
    <property type="match status" value="1"/>
</dbReference>
<keyword evidence="5" id="KW-0067">ATP-binding</keyword>
<evidence type="ECO:0000256" key="1">
    <source>
        <dbReference type="ARBA" id="ARBA00007913"/>
    </source>
</evidence>
<evidence type="ECO:0000256" key="2">
    <source>
        <dbReference type="ARBA" id="ARBA00022741"/>
    </source>
</evidence>
<dbReference type="InterPro" id="IPR041679">
    <property type="entry name" value="DNA2/NAM7-like_C"/>
</dbReference>
<dbReference type="PANTHER" id="PTHR43788:SF16">
    <property type="entry name" value="HELICASE WITH ZINC FINGER 2"/>
    <property type="match status" value="1"/>
</dbReference>
<dbReference type="Pfam" id="PF09416">
    <property type="entry name" value="UPF1_Zn_bind"/>
    <property type="match status" value="1"/>
</dbReference>
<dbReference type="GO" id="GO:0005524">
    <property type="term" value="F:ATP binding"/>
    <property type="evidence" value="ECO:0007669"/>
    <property type="project" value="UniProtKB-KW"/>
</dbReference>
<evidence type="ECO:0000256" key="5">
    <source>
        <dbReference type="ARBA" id="ARBA00022840"/>
    </source>
</evidence>
<comment type="similarity">
    <text evidence="1">Belongs to the DNA2/NAM7 helicase family.</text>
</comment>
<evidence type="ECO:0000313" key="9">
    <source>
        <dbReference type="EMBL" id="OHT03130.1"/>
    </source>
</evidence>
<gene>
    <name evidence="9" type="ORF">TRFO_06778</name>
</gene>
<dbReference type="SUPFAM" id="SSF52540">
    <property type="entry name" value="P-loop containing nucleoside triphosphate hydrolases"/>
    <property type="match status" value="1"/>
</dbReference>
<dbReference type="GO" id="GO:0008270">
    <property type="term" value="F:zinc ion binding"/>
    <property type="evidence" value="ECO:0007669"/>
    <property type="project" value="UniProtKB-UniRule"/>
</dbReference>
<dbReference type="InterPro" id="IPR018999">
    <property type="entry name" value="UPF1_CH/ZBD"/>
</dbReference>
<dbReference type="GO" id="GO:0003724">
    <property type="term" value="F:RNA helicase activity"/>
    <property type="evidence" value="ECO:0007669"/>
    <property type="project" value="InterPro"/>
</dbReference>
<keyword evidence="6" id="KW-0863">Zinc-finger</keyword>
<dbReference type="GO" id="GO:0043139">
    <property type="term" value="F:5'-3' DNA helicase activity"/>
    <property type="evidence" value="ECO:0007669"/>
    <property type="project" value="TreeGrafter"/>
</dbReference>
<dbReference type="Pfam" id="PF13086">
    <property type="entry name" value="AAA_11"/>
    <property type="match status" value="1"/>
</dbReference>
<dbReference type="Gene3D" id="3.40.50.300">
    <property type="entry name" value="P-loop containing nucleotide triphosphate hydrolases"/>
    <property type="match status" value="2"/>
</dbReference>
<evidence type="ECO:0000313" key="10">
    <source>
        <dbReference type="Proteomes" id="UP000179807"/>
    </source>
</evidence>
<feature type="region of interest" description="C4" evidence="6">
    <location>
        <begin position="67"/>
        <end position="97"/>
    </location>
</feature>
<dbReference type="PROSITE" id="PS51997">
    <property type="entry name" value="UPF1_CH_RICH"/>
    <property type="match status" value="1"/>
</dbReference>
<keyword evidence="6" id="KW-0479">Metal-binding</keyword>
<evidence type="ECO:0000256" key="6">
    <source>
        <dbReference type="PROSITE-ProRule" id="PRU01341"/>
    </source>
</evidence>
<dbReference type="GO" id="GO:0003723">
    <property type="term" value="F:RNA binding"/>
    <property type="evidence" value="ECO:0007669"/>
    <property type="project" value="InterPro"/>
</dbReference>
<accession>A0A1J4JWT4</accession>
<dbReference type="InterPro" id="IPR047187">
    <property type="entry name" value="SF1_C_Upf1"/>
</dbReference>
<dbReference type="InterPro" id="IPR041677">
    <property type="entry name" value="DNA2/NAM7_AAA_11"/>
</dbReference>
<dbReference type="InterPro" id="IPR027417">
    <property type="entry name" value="P-loop_NTPase"/>
</dbReference>
<dbReference type="Proteomes" id="UP000179807">
    <property type="component" value="Unassembled WGS sequence"/>
</dbReference>
<feature type="domain" description="Upf1" evidence="8">
    <location>
        <begin position="1"/>
        <end position="153"/>
    </location>
</feature>
<reference evidence="9" key="1">
    <citation type="submission" date="2016-10" db="EMBL/GenBank/DDBJ databases">
        <authorList>
            <person name="Benchimol M."/>
            <person name="Almeida L.G."/>
            <person name="Vasconcelos A.T."/>
            <person name="Perreira-Neves A."/>
            <person name="Rosa I.A."/>
            <person name="Tasca T."/>
            <person name="Bogo M.R."/>
            <person name="de Souza W."/>
        </authorList>
    </citation>
    <scope>NUCLEOTIDE SEQUENCE [LARGE SCALE GENOMIC DNA]</scope>
    <source>
        <strain evidence="9">K</strain>
    </source>
</reference>
<dbReference type="InterPro" id="IPR003593">
    <property type="entry name" value="AAA+_ATPase"/>
</dbReference>
<evidence type="ECO:0000256" key="7">
    <source>
        <dbReference type="SAM" id="MobiDB-lite"/>
    </source>
</evidence>
<dbReference type="SMART" id="SM00382">
    <property type="entry name" value="AAA"/>
    <property type="match status" value="1"/>
</dbReference>
<dbReference type="GO" id="GO:0005694">
    <property type="term" value="C:chromosome"/>
    <property type="evidence" value="ECO:0007669"/>
    <property type="project" value="UniProtKB-ARBA"/>
</dbReference>
<comment type="caution">
    <text evidence="9">The sequence shown here is derived from an EMBL/GenBank/DDBJ whole genome shotgun (WGS) entry which is preliminary data.</text>
</comment>
<sequence>MQNEIQCEYCGCNRIECLGKCNRTGLYFCNGKGSCNESHLVNFLKKTSQTEFGLPPENEFSKISFECYLCHTKNIFQLGFVSSYDQNKFYIICNGKCLHDSSFLKLNIDQKSYQNLVDDEQINTNIIKEPLPIQYTQVSYGKIKSVLEKNYQAFGIKPEKKIHQGLPQFQLKYDDPQLYIKHLHDFLKAEKIESQNRISQIYWNDPCSCSFICPARSDFYKDLKKYNTVKFSTKHNITVKGEKAQVIHCEPPKITVQFQKNSQFYQKVKGLVIEIPSKDRTFREGMKALQFFTTKIDSLFQRVFLGNIDGDFNPLNKTKRPIPFKEPKFQGFPSLNKFQKKAIQKCLSQRFSMIQGPPGTGKTTLLVSLAYSLVKANVKPILVCAATNVAVDFATTKIASFGINVCRVMSSQYLQDEESEAMKPYSSRQYNTSSNSHSGQSLSKQQKMQAKIDELNIIRKADVVLSTCFVSSHRLSECNFKAILFDEAGQLTDPDLICGCIHNPKLIAFVGDHQQLGPIIKSKSSIIGKYDTVLLERLVLNGLRPSILQIQYRMHPAICKLPSKMFYNGLLKDGVTIQSRTNSNGRFNWPNKEMPIILWNVQGQEKFASDLKSLYNDEEARCIAQAINSLYMSHTAKLAQIGIITPYAAQQDYLIKSLPIYCTTIPKHEFDYLEIKSVDGFQGREKDYIIMSFVRSNNKKVTGFSTSRKRLCVSITRAKFGLIMIMNANTFSKSDDIMELIKFYRDNRAFVEGNQINNLQPSVITYSNSQNHNVFDFEEEEEDGFF</sequence>
<dbReference type="RefSeq" id="XP_068356266.1">
    <property type="nucleotide sequence ID" value="XM_068493300.1"/>
</dbReference>
<dbReference type="CDD" id="cd18808">
    <property type="entry name" value="SF1_C_Upf1"/>
    <property type="match status" value="1"/>
</dbReference>
<evidence type="ECO:0000259" key="8">
    <source>
        <dbReference type="PROSITE" id="PS51997"/>
    </source>
</evidence>
<protein>
    <submittedName>
        <fullName evidence="9">Regulator of nonsense transcripts 1</fullName>
    </submittedName>
</protein>
<dbReference type="GO" id="GO:0000184">
    <property type="term" value="P:nuclear-transcribed mRNA catabolic process, nonsense-mediated decay"/>
    <property type="evidence" value="ECO:0007669"/>
    <property type="project" value="InterPro"/>
</dbReference>
<dbReference type="PANTHER" id="PTHR43788">
    <property type="entry name" value="DNA2/NAM7 HELICASE FAMILY MEMBER"/>
    <property type="match status" value="1"/>
</dbReference>
<feature type="region of interest" description="C3H" evidence="6">
    <location>
        <begin position="7"/>
        <end position="39"/>
    </location>
</feature>